<evidence type="ECO:0000259" key="10">
    <source>
        <dbReference type="Pfam" id="PF03800"/>
    </source>
</evidence>
<comment type="caution">
    <text evidence="11">The sequence shown here is derived from an EMBL/GenBank/DDBJ whole genome shotgun (WGS) entry which is preliminary data.</text>
</comment>
<keyword evidence="8" id="KW-0137">Centromere</keyword>
<evidence type="ECO:0000256" key="8">
    <source>
        <dbReference type="ARBA" id="ARBA00023328"/>
    </source>
</evidence>
<proteinExistence type="inferred from homology"/>
<comment type="subcellular location">
    <subcellularLocation>
        <location evidence="1">Chromosome</location>
        <location evidence="1">Centromere</location>
    </subcellularLocation>
</comment>
<evidence type="ECO:0000256" key="4">
    <source>
        <dbReference type="ARBA" id="ARBA00022618"/>
    </source>
</evidence>
<feature type="coiled-coil region" evidence="9">
    <location>
        <begin position="377"/>
        <end position="404"/>
    </location>
</feature>
<dbReference type="InterPro" id="IPR038275">
    <property type="entry name" value="Nuf2_N_sf"/>
</dbReference>
<feature type="coiled-coil region" evidence="9">
    <location>
        <begin position="114"/>
        <end position="169"/>
    </location>
</feature>
<dbReference type="Pfam" id="PF03800">
    <property type="entry name" value="Nuf2"/>
    <property type="match status" value="1"/>
</dbReference>
<keyword evidence="12" id="KW-1185">Reference proteome</keyword>
<sequence length="428" mass="50552">MEDMEDLLNIIKVCWPKFTISKQDLLYPTQELVVRFYNNFIEDYNEKVTYLTGVPVITDFNVIDCEPEQQLFIQLSRLLGEIDGLKFTLADIYRPLPVRTKNFFKICIHLVVFTENLQNETDELSRNVFQMKQDVTNLSAEQQTLLSEINDNAENKAELEENINLLKLHYVTTKDSFKEIKVLKAVRQKAFLEKKNLLENCKCELQNGEHELHYLENKEKDLLEQKITENEHQNILHTLNAMKNEFDTLNVDDDDIGSGLIYENQVLQHTKDLIRLLDNCDFTVLTQIKKLIQKEDEFKILLNTVDKLTSTRLNPNKLERIKTEEKLVVVKQQLADLQNEFKNIKDSYEISLNTFLQDYQKFKDYIEDESNTNCNAILCYKKNIEELKERCNELKKAFATQYIRVSSVEKKVLDEFQETLLRFKQMEE</sequence>
<feature type="domain" description="Kinetochore protein Nuf2 N-terminal" evidence="10">
    <location>
        <begin position="7"/>
        <end position="125"/>
    </location>
</feature>
<reference evidence="11 12" key="1">
    <citation type="journal article" date="2023" name="Insect Mol. Biol.">
        <title>Genome sequencing provides insights into the evolution of gene families encoding plant cell wall-degrading enzymes in longhorned beetles.</title>
        <authorList>
            <person name="Shin N.R."/>
            <person name="Okamura Y."/>
            <person name="Kirsch R."/>
            <person name="Pauchet Y."/>
        </authorList>
    </citation>
    <scope>NUCLEOTIDE SEQUENCE [LARGE SCALE GENOMIC DNA]</scope>
    <source>
        <strain evidence="11">EAD_L_NR</strain>
    </source>
</reference>
<keyword evidence="7" id="KW-0131">Cell cycle</keyword>
<dbReference type="AlphaFoldDB" id="A0AAV8VPR9"/>
<evidence type="ECO:0000256" key="3">
    <source>
        <dbReference type="ARBA" id="ARBA00022454"/>
    </source>
</evidence>
<evidence type="ECO:0000256" key="2">
    <source>
        <dbReference type="ARBA" id="ARBA00005498"/>
    </source>
</evidence>
<dbReference type="GO" id="GO:0031262">
    <property type="term" value="C:Ndc80 complex"/>
    <property type="evidence" value="ECO:0007669"/>
    <property type="project" value="InterPro"/>
</dbReference>
<gene>
    <name evidence="11" type="ORF">NQ315_004627</name>
</gene>
<evidence type="ECO:0000256" key="7">
    <source>
        <dbReference type="ARBA" id="ARBA00023306"/>
    </source>
</evidence>
<evidence type="ECO:0000256" key="6">
    <source>
        <dbReference type="ARBA" id="ARBA00023054"/>
    </source>
</evidence>
<evidence type="ECO:0000256" key="1">
    <source>
        <dbReference type="ARBA" id="ARBA00004584"/>
    </source>
</evidence>
<evidence type="ECO:0000313" key="12">
    <source>
        <dbReference type="Proteomes" id="UP001159042"/>
    </source>
</evidence>
<dbReference type="GO" id="GO:0051301">
    <property type="term" value="P:cell division"/>
    <property type="evidence" value="ECO:0007669"/>
    <property type="project" value="UniProtKB-KW"/>
</dbReference>
<evidence type="ECO:0000256" key="5">
    <source>
        <dbReference type="ARBA" id="ARBA00022776"/>
    </source>
</evidence>
<dbReference type="InterPro" id="IPR005549">
    <property type="entry name" value="Kinetochore_Nuf2_N"/>
</dbReference>
<keyword evidence="6 9" id="KW-0175">Coiled coil</keyword>
<accession>A0AAV8VPR9</accession>
<name>A0AAV8VPR9_9CUCU</name>
<keyword evidence="3" id="KW-0158">Chromosome</keyword>
<dbReference type="Proteomes" id="UP001159042">
    <property type="component" value="Unassembled WGS sequence"/>
</dbReference>
<dbReference type="Gene3D" id="1.10.418.60">
    <property type="entry name" value="Ncd80 complex, Nuf2 subunit"/>
    <property type="match status" value="1"/>
</dbReference>
<feature type="coiled-coil region" evidence="9">
    <location>
        <begin position="198"/>
        <end position="225"/>
    </location>
</feature>
<keyword evidence="5" id="KW-0498">Mitosis</keyword>
<organism evidence="11 12">
    <name type="scientific">Exocentrus adspersus</name>
    <dbReference type="NCBI Taxonomy" id="1586481"/>
    <lineage>
        <taxon>Eukaryota</taxon>
        <taxon>Metazoa</taxon>
        <taxon>Ecdysozoa</taxon>
        <taxon>Arthropoda</taxon>
        <taxon>Hexapoda</taxon>
        <taxon>Insecta</taxon>
        <taxon>Pterygota</taxon>
        <taxon>Neoptera</taxon>
        <taxon>Endopterygota</taxon>
        <taxon>Coleoptera</taxon>
        <taxon>Polyphaga</taxon>
        <taxon>Cucujiformia</taxon>
        <taxon>Chrysomeloidea</taxon>
        <taxon>Cerambycidae</taxon>
        <taxon>Lamiinae</taxon>
        <taxon>Acanthocinini</taxon>
        <taxon>Exocentrus</taxon>
    </lineage>
</organism>
<evidence type="ECO:0000313" key="11">
    <source>
        <dbReference type="EMBL" id="KAJ8915815.1"/>
    </source>
</evidence>
<dbReference type="EMBL" id="JANEYG010000049">
    <property type="protein sequence ID" value="KAJ8915815.1"/>
    <property type="molecule type" value="Genomic_DNA"/>
</dbReference>
<protein>
    <recommendedName>
        <fullName evidence="10">Kinetochore protein Nuf2 N-terminal domain-containing protein</fullName>
    </recommendedName>
</protein>
<evidence type="ECO:0000256" key="9">
    <source>
        <dbReference type="SAM" id="Coils"/>
    </source>
</evidence>
<feature type="coiled-coil region" evidence="9">
    <location>
        <begin position="320"/>
        <end position="347"/>
    </location>
</feature>
<keyword evidence="4" id="KW-0132">Cell division</keyword>
<comment type="similarity">
    <text evidence="2">Belongs to the NUF2 family.</text>
</comment>